<dbReference type="PANTHER" id="PTHR43381">
    <property type="entry name" value="TRANSLATION INITIATION FACTOR IF-2-RELATED"/>
    <property type="match status" value="1"/>
</dbReference>
<evidence type="ECO:0000313" key="16">
    <source>
        <dbReference type="EMBL" id="KAJ2807052.1"/>
    </source>
</evidence>
<protein>
    <recommendedName>
        <fullName evidence="4">Eukaryotic translation initiation factor 5B</fullName>
        <ecNumber evidence="3">3.6.5.3</ecNumber>
    </recommendedName>
    <alternativeName>
        <fullName evidence="12">Translation initiation factor IF-2</fullName>
    </alternativeName>
</protein>
<feature type="compositionally biased region" description="Basic and acidic residues" evidence="14">
    <location>
        <begin position="139"/>
        <end position="172"/>
    </location>
</feature>
<dbReference type="Gene3D" id="3.10.28.10">
    <property type="entry name" value="Homing endonucleases"/>
    <property type="match status" value="1"/>
</dbReference>
<dbReference type="FunFam" id="3.40.50.10050:FF:000002">
    <property type="entry name" value="Eukaryotic translation initiation factor 5B"/>
    <property type="match status" value="1"/>
</dbReference>
<evidence type="ECO:0000256" key="10">
    <source>
        <dbReference type="ARBA" id="ARBA00022917"/>
    </source>
</evidence>
<evidence type="ECO:0000256" key="1">
    <source>
        <dbReference type="ARBA" id="ARBA00004496"/>
    </source>
</evidence>
<dbReference type="GO" id="GO:0003743">
    <property type="term" value="F:translation initiation factor activity"/>
    <property type="evidence" value="ECO:0007669"/>
    <property type="project" value="UniProtKB-KW"/>
</dbReference>
<dbReference type="InterPro" id="IPR027434">
    <property type="entry name" value="Homing_endonucl"/>
</dbReference>
<dbReference type="NCBIfam" id="NF003078">
    <property type="entry name" value="PRK04004.1"/>
    <property type="match status" value="1"/>
</dbReference>
<dbReference type="CDD" id="cd03703">
    <property type="entry name" value="aeIF5B_II"/>
    <property type="match status" value="1"/>
</dbReference>
<evidence type="ECO:0000256" key="11">
    <source>
        <dbReference type="ARBA" id="ARBA00023134"/>
    </source>
</evidence>
<evidence type="ECO:0000256" key="7">
    <source>
        <dbReference type="ARBA" id="ARBA00022723"/>
    </source>
</evidence>
<dbReference type="InterPro" id="IPR023115">
    <property type="entry name" value="TIF_IF2_dom3"/>
</dbReference>
<keyword evidence="11" id="KW-0342">GTP-binding</keyword>
<feature type="compositionally biased region" description="Basic and acidic residues" evidence="14">
    <location>
        <begin position="245"/>
        <end position="317"/>
    </location>
</feature>
<dbReference type="Proteomes" id="UP001140094">
    <property type="component" value="Unassembled WGS sequence"/>
</dbReference>
<dbReference type="SUPFAM" id="SSF52540">
    <property type="entry name" value="P-loop containing nucleoside triphosphate hydrolases"/>
    <property type="match status" value="1"/>
</dbReference>
<dbReference type="GO" id="GO:0005739">
    <property type="term" value="C:mitochondrion"/>
    <property type="evidence" value="ECO:0007669"/>
    <property type="project" value="TreeGrafter"/>
</dbReference>
<evidence type="ECO:0000256" key="13">
    <source>
        <dbReference type="ARBA" id="ARBA00048107"/>
    </source>
</evidence>
<evidence type="ECO:0000256" key="3">
    <source>
        <dbReference type="ARBA" id="ARBA00011986"/>
    </source>
</evidence>
<feature type="compositionally biased region" description="Acidic residues" evidence="14">
    <location>
        <begin position="66"/>
        <end position="82"/>
    </location>
</feature>
<dbReference type="GO" id="GO:0030908">
    <property type="term" value="P:protein splicing"/>
    <property type="evidence" value="ECO:0007669"/>
    <property type="project" value="InterPro"/>
</dbReference>
<organism evidence="16 17">
    <name type="scientific">Coemansia guatemalensis</name>
    <dbReference type="NCBI Taxonomy" id="2761395"/>
    <lineage>
        <taxon>Eukaryota</taxon>
        <taxon>Fungi</taxon>
        <taxon>Fungi incertae sedis</taxon>
        <taxon>Zoopagomycota</taxon>
        <taxon>Kickxellomycotina</taxon>
        <taxon>Kickxellomycetes</taxon>
        <taxon>Kickxellales</taxon>
        <taxon>Kickxellaceae</taxon>
        <taxon>Coemansia</taxon>
    </lineage>
</organism>
<dbReference type="Gene3D" id="3.40.50.300">
    <property type="entry name" value="P-loop containing nucleotide triphosphate hydrolases"/>
    <property type="match status" value="1"/>
</dbReference>
<dbReference type="Pfam" id="PF05203">
    <property type="entry name" value="Hom_end_hint"/>
    <property type="match status" value="1"/>
</dbReference>
<dbReference type="EMBL" id="JANBUO010000140">
    <property type="protein sequence ID" value="KAJ2807052.1"/>
    <property type="molecule type" value="Genomic_DNA"/>
</dbReference>
<reference evidence="16" key="1">
    <citation type="submission" date="2022-07" db="EMBL/GenBank/DDBJ databases">
        <title>Phylogenomic reconstructions and comparative analyses of Kickxellomycotina fungi.</title>
        <authorList>
            <person name="Reynolds N.K."/>
            <person name="Stajich J.E."/>
            <person name="Barry K."/>
            <person name="Grigoriev I.V."/>
            <person name="Crous P."/>
            <person name="Smith M.E."/>
        </authorList>
    </citation>
    <scope>NUCLEOTIDE SEQUENCE</scope>
    <source>
        <strain evidence="16">NRRL 1565</strain>
    </source>
</reference>
<dbReference type="InterPro" id="IPR007868">
    <property type="entry name" value="Hom_end_hint"/>
</dbReference>
<keyword evidence="17" id="KW-1185">Reference proteome</keyword>
<feature type="region of interest" description="Disordered" evidence="14">
    <location>
        <begin position="329"/>
        <end position="514"/>
    </location>
</feature>
<dbReference type="Gene3D" id="2.170.16.10">
    <property type="entry name" value="Hedgehog/Intein (Hint) domain"/>
    <property type="match status" value="1"/>
</dbReference>
<dbReference type="CDD" id="cd01887">
    <property type="entry name" value="IF2_eIF5B"/>
    <property type="match status" value="1"/>
</dbReference>
<evidence type="ECO:0000313" key="17">
    <source>
        <dbReference type="Proteomes" id="UP001140094"/>
    </source>
</evidence>
<dbReference type="FunFam" id="3.40.50.300:FF:000112">
    <property type="entry name" value="Eukaryotic translation initiation factor 5B"/>
    <property type="match status" value="1"/>
</dbReference>
<dbReference type="InterPro" id="IPR027417">
    <property type="entry name" value="P-loop_NTPase"/>
</dbReference>
<dbReference type="PANTHER" id="PTHR43381:SF4">
    <property type="entry name" value="EUKARYOTIC TRANSLATION INITIATION FACTOR 5B"/>
    <property type="match status" value="1"/>
</dbReference>
<keyword evidence="9" id="KW-0378">Hydrolase</keyword>
<dbReference type="GO" id="GO:0046872">
    <property type="term" value="F:metal ion binding"/>
    <property type="evidence" value="ECO:0007669"/>
    <property type="project" value="UniProtKB-KW"/>
</dbReference>
<feature type="compositionally biased region" description="Low complexity" evidence="14">
    <location>
        <begin position="487"/>
        <end position="502"/>
    </location>
</feature>
<evidence type="ECO:0000256" key="5">
    <source>
        <dbReference type="ARBA" id="ARBA00022490"/>
    </source>
</evidence>
<comment type="subcellular location">
    <subcellularLocation>
        <location evidence="1">Cytoplasm</location>
    </subcellularLocation>
</comment>
<dbReference type="OrthoDB" id="4928at2759"/>
<keyword evidence="8" id="KW-0547">Nucleotide-binding</keyword>
<feature type="compositionally biased region" description="Acidic residues" evidence="14">
    <location>
        <begin position="464"/>
        <end position="483"/>
    </location>
</feature>
<keyword evidence="6 16" id="KW-0396">Initiation factor</keyword>
<evidence type="ECO:0000256" key="14">
    <source>
        <dbReference type="SAM" id="MobiDB-lite"/>
    </source>
</evidence>
<gene>
    <name evidence="16" type="primary">FUN12</name>
    <name evidence="16" type="ORF">H4R20_001436</name>
</gene>
<dbReference type="SUPFAM" id="SSF55608">
    <property type="entry name" value="Homing endonucleases"/>
    <property type="match status" value="1"/>
</dbReference>
<dbReference type="EC" id="3.6.5.3" evidence="3"/>
<evidence type="ECO:0000256" key="8">
    <source>
        <dbReference type="ARBA" id="ARBA00022741"/>
    </source>
</evidence>
<evidence type="ECO:0000256" key="12">
    <source>
        <dbReference type="ARBA" id="ARBA00032478"/>
    </source>
</evidence>
<dbReference type="PROSITE" id="PS51722">
    <property type="entry name" value="G_TR_2"/>
    <property type="match status" value="1"/>
</dbReference>
<dbReference type="Gene3D" id="3.40.50.10050">
    <property type="entry name" value="Translation initiation factor IF- 2, domain 3"/>
    <property type="match status" value="1"/>
</dbReference>
<dbReference type="GO" id="GO:0003924">
    <property type="term" value="F:GTPase activity"/>
    <property type="evidence" value="ECO:0007669"/>
    <property type="project" value="InterPro"/>
</dbReference>
<keyword evidence="5" id="KW-0963">Cytoplasm</keyword>
<evidence type="ECO:0000256" key="2">
    <source>
        <dbReference type="ARBA" id="ARBA00007733"/>
    </source>
</evidence>
<dbReference type="SUPFAM" id="SSF51294">
    <property type="entry name" value="Hedgehog/intein (Hint) domain"/>
    <property type="match status" value="1"/>
</dbReference>
<sequence>MGKKKGGAKKTDAELWGDEGSDIDPIAMAQSAANKLSDDDMPVQKSSAKAKKKQKKAAQSAFAALADDDDDMVGNSEDDNSASEERAPTPAPAVDSEDEAPAGNTKKGKKKKKKGQEPAPAAPEEDDDGEPVVVIKTAKQKEREKKEKAKLLKKQKADEAKAKREAELRNLEETLGATKIDDEPEDVAAPAGGAGGKKKKKNKKAKGAADEDDEGDEKPAAPKKAEEKKKAKKGAPIAALQKMIEQQRRMEEERKRAEEEERARIEEEERLAAEEEARLEAEREAKREADRLNREQLRREGKLLTKKQKEAKARQEKQLQALLASGAQIAGIDATKGTSEQQKPVRRNEAEERKRKAAERKRREEEEEKEALRRKQQEEEEARKMAEAEESGDGVDDWEALLDSSEEEEEEEDTGKAKDSWDQSSSEDESDEEDAKKPQPAQKPAAQKPQPAKKSAAKKPAAESDSESESDSDSDSEYSDSDDGMTAAEKQAYQRKQAAAARRSQRMKEAMAARSEDDLRSPICCILGHVDTGKCWGRDTPILMYDGTRRNVQDVRERDLVMGDDNTARMVQPGSVIRSSGMLYRVVPDKHTGADAFVCNADHILVLAIACRPYVRPTTIAVSGGAPRTTYTAESVVVDRVANSLRVVSHGCFDTEEAAAAALPEWKPMEWQCTVLEYMELVRRDRSLARLCSMFKPMDGIEFSASAGQPFADAVARVLGSAPTMDQELEAAARLGRELFAGGNGGALGSALNPDAAVGIPAAVTAASIAHRRAFLAGAIDAAGQLTKDSGEEHWQICCAHEQLLVSLRYLVRSIGLYAGAIEKCDTGYSVAVSGELMYSVRQHITAEHKRSTEHAPDSWKALCNNSWRFTIEETGHGEYFGFTLDGNSRVLLGDCTVSHNTKVLDKIRQTNVQAGEAGGITQQIGATYFPAEAIQQKTSAINKKGKMDIRVPGLLIIDTPGHESFTNLRSRGSSLCNIAILVVDIMHGLEPQTLESLRLLRDRKTPFIVALNKIDRMYQWQPHANSPFRDSLKLQPRSTQNEFATRVTQTITAFAEQGLNSKLYYENKNFAKYVSLVPTSAITGEGIPDLLALLVSLTQTRMSNQLMYLSELECTVLEVKVVEGLGTTVDVVLSNGWLHEGDRIVLCGLDGPIATNVRALLTPQPMRELRIKSAYVHHKSIKAAMGVKIVAPDLEKTIAGSRLMVVGPDDDEEELMDEVMSDIQSLRDNVAKSPRGVWVQASTLGSLEALLEFLRVSKIPVFDLNIGPVHRKDVMRASTMLDKAPEYAVMLCFDVKVDRDAQDLAEELGLKIFTADIIYHLFDAFNAHTKMLEEQKRQELAGDAIFPCMLKMVSGAIINKRDPLIIGVDVLEGQLRQGTPLCVIKTNPETKEREVVTLGKVSSMEINKKAVTIVRKADTNAGVAVRIDNLLNDRPKTYGRHFDDSDNIYSLISRASIDILKQSFRDDMSREDWQLVVKLKGLFEIA</sequence>
<feature type="compositionally biased region" description="Basic and acidic residues" evidence="14">
    <location>
        <begin position="370"/>
        <end position="387"/>
    </location>
</feature>
<dbReference type="FunFam" id="2.40.30.10:FF:000026">
    <property type="entry name" value="Eukaryotic translation initiation factor 5B"/>
    <property type="match status" value="1"/>
</dbReference>
<dbReference type="Gene3D" id="2.40.30.10">
    <property type="entry name" value="Translation factors"/>
    <property type="match status" value="2"/>
</dbReference>
<keyword evidence="10" id="KW-0648">Protein biosynthesis</keyword>
<comment type="catalytic activity">
    <reaction evidence="13">
        <text>GTP + H2O = GDP + phosphate + H(+)</text>
        <dbReference type="Rhea" id="RHEA:19669"/>
        <dbReference type="ChEBI" id="CHEBI:15377"/>
        <dbReference type="ChEBI" id="CHEBI:15378"/>
        <dbReference type="ChEBI" id="CHEBI:37565"/>
        <dbReference type="ChEBI" id="CHEBI:43474"/>
        <dbReference type="ChEBI" id="CHEBI:58189"/>
        <dbReference type="EC" id="3.6.5.3"/>
    </reaction>
</comment>
<feature type="compositionally biased region" description="Low complexity" evidence="14">
    <location>
        <begin position="438"/>
        <end position="454"/>
    </location>
</feature>
<dbReference type="Pfam" id="PF11987">
    <property type="entry name" value="IF-2"/>
    <property type="match status" value="1"/>
</dbReference>
<evidence type="ECO:0000256" key="6">
    <source>
        <dbReference type="ARBA" id="ARBA00022540"/>
    </source>
</evidence>
<dbReference type="GO" id="GO:0005525">
    <property type="term" value="F:GTP binding"/>
    <property type="evidence" value="ECO:0007669"/>
    <property type="project" value="UniProtKB-KW"/>
</dbReference>
<dbReference type="FunFam" id="2.40.30.10:FF:000013">
    <property type="entry name" value="eukaryotic translation initiation factor 5B"/>
    <property type="match status" value="1"/>
</dbReference>
<dbReference type="Pfam" id="PF00009">
    <property type="entry name" value="GTP_EFTU"/>
    <property type="match status" value="1"/>
</dbReference>
<accession>A0A9W8HZK8</accession>
<dbReference type="InterPro" id="IPR036925">
    <property type="entry name" value="TIF_IF2_dom3_sf"/>
</dbReference>
<feature type="compositionally biased region" description="Acidic residues" evidence="14">
    <location>
        <begin position="388"/>
        <end position="413"/>
    </location>
</feature>
<dbReference type="InterPro" id="IPR015760">
    <property type="entry name" value="TIF_IF2"/>
</dbReference>
<dbReference type="InterPro" id="IPR036844">
    <property type="entry name" value="Hint_dom_sf"/>
</dbReference>
<feature type="compositionally biased region" description="Basic and acidic residues" evidence="14">
    <location>
        <begin position="217"/>
        <end position="229"/>
    </location>
</feature>
<dbReference type="SUPFAM" id="SSF52156">
    <property type="entry name" value="Initiation factor IF2/eIF5b, domain 3"/>
    <property type="match status" value="1"/>
</dbReference>
<dbReference type="InterPro" id="IPR000795">
    <property type="entry name" value="T_Tr_GTP-bd_dom"/>
</dbReference>
<comment type="similarity">
    <text evidence="2">Belongs to the TRAFAC class translation factor GTPase superfamily. Classic translation factor GTPase family. IF-2 subfamily.</text>
</comment>
<feature type="compositionally biased region" description="Basic residues" evidence="14">
    <location>
        <begin position="196"/>
        <end position="206"/>
    </location>
</feature>
<dbReference type="SUPFAM" id="SSF50447">
    <property type="entry name" value="Translation proteins"/>
    <property type="match status" value="1"/>
</dbReference>
<name>A0A9W8HZK8_9FUNG</name>
<dbReference type="InterPro" id="IPR009000">
    <property type="entry name" value="Transl_B-barrel_sf"/>
</dbReference>
<feature type="domain" description="Tr-type G" evidence="15">
    <location>
        <begin position="886"/>
        <end position="1104"/>
    </location>
</feature>
<feature type="region of interest" description="Disordered" evidence="14">
    <location>
        <begin position="1"/>
        <end position="317"/>
    </location>
</feature>
<keyword evidence="7" id="KW-0479">Metal-binding</keyword>
<evidence type="ECO:0000259" key="15">
    <source>
        <dbReference type="PROSITE" id="PS51722"/>
    </source>
</evidence>
<comment type="caution">
    <text evidence="16">The sequence shown here is derived from an EMBL/GenBank/DDBJ whole genome shotgun (WGS) entry which is preliminary data.</text>
</comment>
<evidence type="ECO:0000256" key="4">
    <source>
        <dbReference type="ARBA" id="ARBA00013824"/>
    </source>
</evidence>
<proteinExistence type="inferred from homology"/>
<evidence type="ECO:0000256" key="9">
    <source>
        <dbReference type="ARBA" id="ARBA00022801"/>
    </source>
</evidence>